<keyword evidence="3" id="KW-0804">Transcription</keyword>
<gene>
    <name evidence="5" type="ORF">SAMN04488107_4727</name>
</gene>
<dbReference type="PRINTS" id="PR00038">
    <property type="entry name" value="HTHLUXR"/>
</dbReference>
<feature type="non-terminal residue" evidence="5">
    <location>
        <position position="1"/>
    </location>
</feature>
<evidence type="ECO:0000256" key="2">
    <source>
        <dbReference type="ARBA" id="ARBA00023125"/>
    </source>
</evidence>
<dbReference type="OrthoDB" id="483at2"/>
<keyword evidence="1" id="KW-0805">Transcription regulation</keyword>
<dbReference type="Gene3D" id="1.10.10.10">
    <property type="entry name" value="Winged helix-like DNA-binding domain superfamily/Winged helix DNA-binding domain"/>
    <property type="match status" value="1"/>
</dbReference>
<evidence type="ECO:0000313" key="5">
    <source>
        <dbReference type="EMBL" id="SNT03860.1"/>
    </source>
</evidence>
<dbReference type="GO" id="GO:0006355">
    <property type="term" value="P:regulation of DNA-templated transcription"/>
    <property type="evidence" value="ECO:0007669"/>
    <property type="project" value="InterPro"/>
</dbReference>
<proteinExistence type="predicted"/>
<dbReference type="RefSeq" id="WP_141233905.1">
    <property type="nucleotide sequence ID" value="NZ_FZOH01000018.1"/>
</dbReference>
<reference evidence="6" key="1">
    <citation type="submission" date="2017-06" db="EMBL/GenBank/DDBJ databases">
        <authorList>
            <person name="Varghese N."/>
            <person name="Submissions S."/>
        </authorList>
    </citation>
    <scope>NUCLEOTIDE SEQUENCE [LARGE SCALE GENOMIC DNA]</scope>
    <source>
        <strain evidence="6">DSM 45423</strain>
    </source>
</reference>
<keyword evidence="6" id="KW-1185">Reference proteome</keyword>
<keyword evidence="2" id="KW-0238">DNA-binding</keyword>
<organism evidence="5 6">
    <name type="scientific">Geodermatophilus saharensis</name>
    <dbReference type="NCBI Taxonomy" id="1137994"/>
    <lineage>
        <taxon>Bacteria</taxon>
        <taxon>Bacillati</taxon>
        <taxon>Actinomycetota</taxon>
        <taxon>Actinomycetes</taxon>
        <taxon>Geodermatophilales</taxon>
        <taxon>Geodermatophilaceae</taxon>
        <taxon>Geodermatophilus</taxon>
    </lineage>
</organism>
<feature type="domain" description="HTH luxR-type" evidence="4">
    <location>
        <begin position="1"/>
        <end position="65"/>
    </location>
</feature>
<dbReference type="GO" id="GO:0003677">
    <property type="term" value="F:DNA binding"/>
    <property type="evidence" value="ECO:0007669"/>
    <property type="project" value="UniProtKB-KW"/>
</dbReference>
<evidence type="ECO:0000259" key="4">
    <source>
        <dbReference type="PROSITE" id="PS50043"/>
    </source>
</evidence>
<sequence length="65" mass="7124">DVSTASDLTPQERQVAALVRRGLANRDVAAQLFVSPRTVDFHLRNCYAKLGVSSRTELTALPLDL</sequence>
<accession>A0A239JDE7</accession>
<evidence type="ECO:0000256" key="3">
    <source>
        <dbReference type="ARBA" id="ARBA00023163"/>
    </source>
</evidence>
<dbReference type="InterPro" id="IPR000792">
    <property type="entry name" value="Tscrpt_reg_LuxR_C"/>
</dbReference>
<evidence type="ECO:0000313" key="6">
    <source>
        <dbReference type="Proteomes" id="UP000198386"/>
    </source>
</evidence>
<dbReference type="Pfam" id="PF00196">
    <property type="entry name" value="GerE"/>
    <property type="match status" value="1"/>
</dbReference>
<dbReference type="PANTHER" id="PTHR44688:SF16">
    <property type="entry name" value="DNA-BINDING TRANSCRIPTIONAL ACTIVATOR DEVR_DOSR"/>
    <property type="match status" value="1"/>
</dbReference>
<dbReference type="InterPro" id="IPR016032">
    <property type="entry name" value="Sig_transdc_resp-reg_C-effctor"/>
</dbReference>
<dbReference type="CDD" id="cd06170">
    <property type="entry name" value="LuxR_C_like"/>
    <property type="match status" value="1"/>
</dbReference>
<dbReference type="SUPFAM" id="SSF46894">
    <property type="entry name" value="C-terminal effector domain of the bipartite response regulators"/>
    <property type="match status" value="1"/>
</dbReference>
<dbReference type="Proteomes" id="UP000198386">
    <property type="component" value="Unassembled WGS sequence"/>
</dbReference>
<dbReference type="SMART" id="SM00421">
    <property type="entry name" value="HTH_LUXR"/>
    <property type="match status" value="1"/>
</dbReference>
<protein>
    <submittedName>
        <fullName evidence="5">Regulatory protein, luxR family</fullName>
    </submittedName>
</protein>
<dbReference type="AlphaFoldDB" id="A0A239JDE7"/>
<dbReference type="PROSITE" id="PS50043">
    <property type="entry name" value="HTH_LUXR_2"/>
    <property type="match status" value="1"/>
</dbReference>
<dbReference type="PANTHER" id="PTHR44688">
    <property type="entry name" value="DNA-BINDING TRANSCRIPTIONAL ACTIVATOR DEVR_DOSR"/>
    <property type="match status" value="1"/>
</dbReference>
<dbReference type="EMBL" id="FZOH01000018">
    <property type="protein sequence ID" value="SNT03860.1"/>
    <property type="molecule type" value="Genomic_DNA"/>
</dbReference>
<dbReference type="InterPro" id="IPR036388">
    <property type="entry name" value="WH-like_DNA-bd_sf"/>
</dbReference>
<name>A0A239JDE7_9ACTN</name>
<evidence type="ECO:0000256" key="1">
    <source>
        <dbReference type="ARBA" id="ARBA00023015"/>
    </source>
</evidence>